<keyword evidence="5 6" id="KW-0269">Exonuclease</keyword>
<dbReference type="Pfam" id="PF00570">
    <property type="entry name" value="HRDC"/>
    <property type="match status" value="1"/>
</dbReference>
<dbReference type="Proteomes" id="UP001595840">
    <property type="component" value="Unassembled WGS sequence"/>
</dbReference>
<evidence type="ECO:0000313" key="8">
    <source>
        <dbReference type="EMBL" id="MFC4363686.1"/>
    </source>
</evidence>
<evidence type="ECO:0000256" key="4">
    <source>
        <dbReference type="ARBA" id="ARBA00022801"/>
    </source>
</evidence>
<comment type="function">
    <text evidence="6">Exonuclease involved in the 3' processing of various precursor tRNAs. Initiates hydrolysis at the 3'-terminus of an RNA molecule and releases 5'-mononucleotides.</text>
</comment>
<dbReference type="Gene3D" id="1.10.150.80">
    <property type="entry name" value="HRDC domain"/>
    <property type="match status" value="2"/>
</dbReference>
<dbReference type="InterPro" id="IPR012337">
    <property type="entry name" value="RNaseH-like_sf"/>
</dbReference>
<keyword evidence="2 6" id="KW-0819">tRNA processing</keyword>
<comment type="similarity">
    <text evidence="6">Belongs to the RNase D family.</text>
</comment>
<dbReference type="InterPro" id="IPR002562">
    <property type="entry name" value="3'-5'_exonuclease_dom"/>
</dbReference>
<keyword evidence="1 6" id="KW-0963">Cytoplasm</keyword>
<gene>
    <name evidence="6 8" type="primary">rnd</name>
    <name evidence="8" type="ORF">ACFOX3_15330</name>
</gene>
<dbReference type="PANTHER" id="PTHR47649">
    <property type="entry name" value="RIBONUCLEASE D"/>
    <property type="match status" value="1"/>
</dbReference>
<dbReference type="SMART" id="SM00341">
    <property type="entry name" value="HRDC"/>
    <property type="match status" value="1"/>
</dbReference>
<sequence length="385" mass="42383">MTIPIEPIWVDDKATLDTLCAAWMQQAAIAIDTEFMRSSTYYPHAGLIQVGDGKGCYLIDPLAIKDLSSLANLMTHPDTVKVIHSCSEDLEVFRFLLGVVPSPLMDTQIAAAYANMGFSLGYAALISDQLGIALDKGETRSDWMQRPLSQSQLHYAALDVAYLLIVYGKILVALKTLGRLDWVKEECANLVAAANAEDDYTEAYTKIKLAWKLFPDQLVILQQLCIWRETQARLSDVPRNRLMKENAAWDVARKKPTSTKQLAAIDGMGHRTLKDHSDEVLALVAKAAASPAESHPPRLPKPLTPAQGDILKALKSIALDVAQAQAITSEIIVRKKDLEQLTRSVLAGEVVLPASLQGWRYDVVGRLMEAKAQELAAQSDRENPI</sequence>
<dbReference type="InterPro" id="IPR006292">
    <property type="entry name" value="RNase_D"/>
</dbReference>
<reference evidence="9" key="1">
    <citation type="journal article" date="2019" name="Int. J. Syst. Evol. Microbiol.">
        <title>The Global Catalogue of Microorganisms (GCM) 10K type strain sequencing project: providing services to taxonomists for standard genome sequencing and annotation.</title>
        <authorList>
            <consortium name="The Broad Institute Genomics Platform"/>
            <consortium name="The Broad Institute Genome Sequencing Center for Infectious Disease"/>
            <person name="Wu L."/>
            <person name="Ma J."/>
        </authorList>
    </citation>
    <scope>NUCLEOTIDE SEQUENCE [LARGE SCALE GENOMIC DNA]</scope>
    <source>
        <strain evidence="9">CECT 8570</strain>
    </source>
</reference>
<keyword evidence="4 6" id="KW-0378">Hydrolase</keyword>
<dbReference type="NCBIfam" id="TIGR01388">
    <property type="entry name" value="rnd"/>
    <property type="match status" value="1"/>
</dbReference>
<dbReference type="Gene3D" id="3.30.420.10">
    <property type="entry name" value="Ribonuclease H-like superfamily/Ribonuclease H"/>
    <property type="match status" value="1"/>
</dbReference>
<accession>A0ABV8V8B6</accession>
<organism evidence="8 9">
    <name type="scientific">Simiduia curdlanivorans</name>
    <dbReference type="NCBI Taxonomy" id="1492769"/>
    <lineage>
        <taxon>Bacteria</taxon>
        <taxon>Pseudomonadati</taxon>
        <taxon>Pseudomonadota</taxon>
        <taxon>Gammaproteobacteria</taxon>
        <taxon>Cellvibrionales</taxon>
        <taxon>Cellvibrionaceae</taxon>
        <taxon>Simiduia</taxon>
    </lineage>
</organism>
<dbReference type="HAMAP" id="MF_01899">
    <property type="entry name" value="RNase_D"/>
    <property type="match status" value="1"/>
</dbReference>
<dbReference type="EC" id="3.1.13.5" evidence="6"/>
<comment type="subcellular location">
    <subcellularLocation>
        <location evidence="6">Cytoplasm</location>
    </subcellularLocation>
</comment>
<evidence type="ECO:0000256" key="6">
    <source>
        <dbReference type="HAMAP-Rule" id="MF_01899"/>
    </source>
</evidence>
<evidence type="ECO:0000259" key="7">
    <source>
        <dbReference type="PROSITE" id="PS50967"/>
    </source>
</evidence>
<keyword evidence="3 6" id="KW-0540">Nuclease</keyword>
<proteinExistence type="inferred from homology"/>
<dbReference type="EMBL" id="JBHSCX010000020">
    <property type="protein sequence ID" value="MFC4363686.1"/>
    <property type="molecule type" value="Genomic_DNA"/>
</dbReference>
<dbReference type="GO" id="GO:0033890">
    <property type="term" value="F:ribonuclease D activity"/>
    <property type="evidence" value="ECO:0007669"/>
    <property type="project" value="UniProtKB-EC"/>
</dbReference>
<evidence type="ECO:0000313" key="9">
    <source>
        <dbReference type="Proteomes" id="UP001595840"/>
    </source>
</evidence>
<comment type="cofactor">
    <cofactor evidence="6">
        <name>a divalent metal cation</name>
        <dbReference type="ChEBI" id="CHEBI:60240"/>
    </cofactor>
</comment>
<feature type="domain" description="HRDC" evidence="7">
    <location>
        <begin position="214"/>
        <end position="294"/>
    </location>
</feature>
<dbReference type="RefSeq" id="WP_290261662.1">
    <property type="nucleotide sequence ID" value="NZ_JAUFQG010000004.1"/>
</dbReference>
<evidence type="ECO:0000256" key="3">
    <source>
        <dbReference type="ARBA" id="ARBA00022722"/>
    </source>
</evidence>
<dbReference type="PANTHER" id="PTHR47649:SF1">
    <property type="entry name" value="RIBONUCLEASE D"/>
    <property type="match status" value="1"/>
</dbReference>
<keyword evidence="9" id="KW-1185">Reference proteome</keyword>
<dbReference type="CDD" id="cd06142">
    <property type="entry name" value="RNaseD_exo"/>
    <property type="match status" value="1"/>
</dbReference>
<dbReference type="SMART" id="SM00474">
    <property type="entry name" value="35EXOc"/>
    <property type="match status" value="1"/>
</dbReference>
<evidence type="ECO:0000256" key="1">
    <source>
        <dbReference type="ARBA" id="ARBA00022490"/>
    </source>
</evidence>
<dbReference type="SUPFAM" id="SSF53098">
    <property type="entry name" value="Ribonuclease H-like"/>
    <property type="match status" value="1"/>
</dbReference>
<dbReference type="InterPro" id="IPR010997">
    <property type="entry name" value="HRDC-like_sf"/>
</dbReference>
<dbReference type="PROSITE" id="PS50967">
    <property type="entry name" value="HRDC"/>
    <property type="match status" value="1"/>
</dbReference>
<dbReference type="InterPro" id="IPR051086">
    <property type="entry name" value="RNase_D-like"/>
</dbReference>
<comment type="catalytic activity">
    <reaction evidence="6">
        <text>Exonucleolytic cleavage that removes extra residues from the 3'-terminus of tRNA to produce 5'-mononucleotides.</text>
        <dbReference type="EC" id="3.1.13.5"/>
    </reaction>
</comment>
<evidence type="ECO:0000256" key="2">
    <source>
        <dbReference type="ARBA" id="ARBA00022694"/>
    </source>
</evidence>
<comment type="caution">
    <text evidence="8">The sequence shown here is derived from an EMBL/GenBank/DDBJ whole genome shotgun (WGS) entry which is preliminary data.</text>
</comment>
<dbReference type="SUPFAM" id="SSF47819">
    <property type="entry name" value="HRDC-like"/>
    <property type="match status" value="2"/>
</dbReference>
<dbReference type="InterPro" id="IPR002121">
    <property type="entry name" value="HRDC_dom"/>
</dbReference>
<dbReference type="InterPro" id="IPR036397">
    <property type="entry name" value="RNaseH_sf"/>
</dbReference>
<name>A0ABV8V8B6_9GAMM</name>
<dbReference type="InterPro" id="IPR044876">
    <property type="entry name" value="HRDC_dom_sf"/>
</dbReference>
<dbReference type="Pfam" id="PF01612">
    <property type="entry name" value="DNA_pol_A_exo1"/>
    <property type="match status" value="1"/>
</dbReference>
<evidence type="ECO:0000256" key="5">
    <source>
        <dbReference type="ARBA" id="ARBA00022839"/>
    </source>
</evidence>
<protein>
    <recommendedName>
        <fullName evidence="6">Ribonuclease D</fullName>
        <shortName evidence="6">RNase D</shortName>
        <ecNumber evidence="6">3.1.13.5</ecNumber>
    </recommendedName>
</protein>